<accession>A0AAV4HJM0</accession>
<dbReference type="SMART" id="SM00355">
    <property type="entry name" value="ZnF_C2H2"/>
    <property type="match status" value="3"/>
</dbReference>
<keyword evidence="8" id="KW-1185">Reference proteome</keyword>
<organism evidence="7 8">
    <name type="scientific">Elysia marginata</name>
    <dbReference type="NCBI Taxonomy" id="1093978"/>
    <lineage>
        <taxon>Eukaryota</taxon>
        <taxon>Metazoa</taxon>
        <taxon>Spiralia</taxon>
        <taxon>Lophotrochozoa</taxon>
        <taxon>Mollusca</taxon>
        <taxon>Gastropoda</taxon>
        <taxon>Heterobranchia</taxon>
        <taxon>Euthyneura</taxon>
        <taxon>Panpulmonata</taxon>
        <taxon>Sacoglossa</taxon>
        <taxon>Placobranchoidea</taxon>
        <taxon>Plakobranchidae</taxon>
        <taxon>Elysia</taxon>
    </lineage>
</organism>
<keyword evidence="3 5" id="KW-0863">Zinc-finger</keyword>
<evidence type="ECO:0000256" key="1">
    <source>
        <dbReference type="ARBA" id="ARBA00022723"/>
    </source>
</evidence>
<dbReference type="GO" id="GO:0008270">
    <property type="term" value="F:zinc ion binding"/>
    <property type="evidence" value="ECO:0007669"/>
    <property type="project" value="UniProtKB-KW"/>
</dbReference>
<name>A0AAV4HJM0_9GAST</name>
<dbReference type="PROSITE" id="PS00028">
    <property type="entry name" value="ZINC_FINGER_C2H2_1"/>
    <property type="match status" value="3"/>
</dbReference>
<reference evidence="7 8" key="1">
    <citation type="journal article" date="2021" name="Elife">
        <title>Chloroplast acquisition without the gene transfer in kleptoplastic sea slugs, Plakobranchus ocellatus.</title>
        <authorList>
            <person name="Maeda T."/>
            <person name="Takahashi S."/>
            <person name="Yoshida T."/>
            <person name="Shimamura S."/>
            <person name="Takaki Y."/>
            <person name="Nagai Y."/>
            <person name="Toyoda A."/>
            <person name="Suzuki Y."/>
            <person name="Arimoto A."/>
            <person name="Ishii H."/>
            <person name="Satoh N."/>
            <person name="Nishiyama T."/>
            <person name="Hasebe M."/>
            <person name="Maruyama T."/>
            <person name="Minagawa J."/>
            <person name="Obokata J."/>
            <person name="Shigenobu S."/>
        </authorList>
    </citation>
    <scope>NUCLEOTIDE SEQUENCE [LARGE SCALE GENOMIC DNA]</scope>
</reference>
<keyword evidence="1" id="KW-0479">Metal-binding</keyword>
<dbReference type="Proteomes" id="UP000762676">
    <property type="component" value="Unassembled WGS sequence"/>
</dbReference>
<dbReference type="AlphaFoldDB" id="A0AAV4HJM0"/>
<proteinExistence type="predicted"/>
<dbReference type="Gene3D" id="3.30.160.60">
    <property type="entry name" value="Classic Zinc Finger"/>
    <property type="match status" value="2"/>
</dbReference>
<dbReference type="PROSITE" id="PS50157">
    <property type="entry name" value="ZINC_FINGER_C2H2_2"/>
    <property type="match status" value="3"/>
</dbReference>
<keyword evidence="4" id="KW-0862">Zinc</keyword>
<dbReference type="Pfam" id="PF00096">
    <property type="entry name" value="zf-C2H2"/>
    <property type="match status" value="1"/>
</dbReference>
<feature type="domain" description="C2H2-type" evidence="6">
    <location>
        <begin position="73"/>
        <end position="100"/>
    </location>
</feature>
<evidence type="ECO:0000256" key="2">
    <source>
        <dbReference type="ARBA" id="ARBA00022737"/>
    </source>
</evidence>
<dbReference type="SUPFAM" id="SSF57667">
    <property type="entry name" value="beta-beta-alpha zinc fingers"/>
    <property type="match status" value="2"/>
</dbReference>
<evidence type="ECO:0000313" key="7">
    <source>
        <dbReference type="EMBL" id="GFR98393.1"/>
    </source>
</evidence>
<keyword evidence="2" id="KW-0677">Repeat</keyword>
<dbReference type="InterPro" id="IPR013087">
    <property type="entry name" value="Znf_C2H2_type"/>
</dbReference>
<evidence type="ECO:0000256" key="3">
    <source>
        <dbReference type="ARBA" id="ARBA00022771"/>
    </source>
</evidence>
<evidence type="ECO:0000313" key="8">
    <source>
        <dbReference type="Proteomes" id="UP000762676"/>
    </source>
</evidence>
<protein>
    <submittedName>
        <fullName evidence="7">Zinc finger protein 580</fullName>
    </submittedName>
</protein>
<gene>
    <name evidence="7" type="ORF">ElyMa_001018600</name>
</gene>
<evidence type="ECO:0000256" key="4">
    <source>
        <dbReference type="ARBA" id="ARBA00022833"/>
    </source>
</evidence>
<feature type="domain" description="C2H2-type" evidence="6">
    <location>
        <begin position="44"/>
        <end position="72"/>
    </location>
</feature>
<dbReference type="PANTHER" id="PTHR24379:SF121">
    <property type="entry name" value="C2H2-TYPE DOMAIN-CONTAINING PROTEIN"/>
    <property type="match status" value="1"/>
</dbReference>
<evidence type="ECO:0000259" key="6">
    <source>
        <dbReference type="PROSITE" id="PS50157"/>
    </source>
</evidence>
<dbReference type="EMBL" id="BMAT01002063">
    <property type="protein sequence ID" value="GFR98393.1"/>
    <property type="molecule type" value="Genomic_DNA"/>
</dbReference>
<comment type="caution">
    <text evidence="7">The sequence shown here is derived from an EMBL/GenBank/DDBJ whole genome shotgun (WGS) entry which is preliminary data.</text>
</comment>
<evidence type="ECO:0000256" key="5">
    <source>
        <dbReference type="PROSITE-ProRule" id="PRU00042"/>
    </source>
</evidence>
<dbReference type="PANTHER" id="PTHR24379">
    <property type="entry name" value="KRAB AND ZINC FINGER DOMAIN-CONTAINING"/>
    <property type="match status" value="1"/>
</dbReference>
<dbReference type="InterPro" id="IPR036236">
    <property type="entry name" value="Znf_C2H2_sf"/>
</dbReference>
<sequence length="148" mass="16644">MSFTPGGRLVYSGHHKSYTFQNMEMQQGLSLRGVPLEAGGRDGLMCPCCSEVFESRNSLQRHISATHPEALPYTCNICGKGMHTKRGLELHENTHGERKFFCPLCDSKFKFKHHLKSHLLKIHGTKICPRCSGAFSSDDFNSHVLTCF</sequence>
<feature type="domain" description="C2H2-type" evidence="6">
    <location>
        <begin position="100"/>
        <end position="123"/>
    </location>
</feature>